<dbReference type="InterPro" id="IPR015943">
    <property type="entry name" value="WD40/YVTN_repeat-like_dom_sf"/>
</dbReference>
<protein>
    <recommendedName>
        <fullName evidence="4">WDR59/RTC1-like RING zinc finger domain-containing protein</fullName>
    </recommendedName>
</protein>
<dbReference type="eggNOG" id="ENOG502SX6Q">
    <property type="taxonomic scope" value="Eukaryota"/>
</dbReference>
<dbReference type="GO" id="GO:0034198">
    <property type="term" value="P:cellular response to amino acid starvation"/>
    <property type="evidence" value="ECO:0000318"/>
    <property type="project" value="GO_Central"/>
</dbReference>
<dbReference type="Gene3D" id="2.130.10.10">
    <property type="entry name" value="YVTN repeat-like/Quinoprotein amine dehydrogenase"/>
    <property type="match status" value="1"/>
</dbReference>
<evidence type="ECO:0000256" key="3">
    <source>
        <dbReference type="SAM" id="MobiDB-lite"/>
    </source>
</evidence>
<dbReference type="GO" id="GO:0035591">
    <property type="term" value="F:signaling adaptor activity"/>
    <property type="evidence" value="ECO:0000318"/>
    <property type="project" value="GO_Central"/>
</dbReference>
<feature type="domain" description="WDR59/RTC1-like RING zinc finger" evidence="4">
    <location>
        <begin position="749"/>
        <end position="797"/>
    </location>
</feature>
<dbReference type="Proteomes" id="UP000001357">
    <property type="component" value="Unassembled WGS sequence"/>
</dbReference>
<dbReference type="CDD" id="cd16692">
    <property type="entry name" value="mRING-H2-C3H3C2_WDR59"/>
    <property type="match status" value="1"/>
</dbReference>
<dbReference type="PANTHER" id="PTHR46170:SF1">
    <property type="entry name" value="GATOR COMPLEX PROTEIN WDR59"/>
    <property type="match status" value="1"/>
</dbReference>
<keyword evidence="6" id="KW-1185">Reference proteome</keyword>
<evidence type="ECO:0000256" key="1">
    <source>
        <dbReference type="ARBA" id="ARBA00022574"/>
    </source>
</evidence>
<organism evidence="5 6">
    <name type="scientific">Monosiga brevicollis</name>
    <name type="common">Choanoflagellate</name>
    <dbReference type="NCBI Taxonomy" id="81824"/>
    <lineage>
        <taxon>Eukaryota</taxon>
        <taxon>Choanoflagellata</taxon>
        <taxon>Craspedida</taxon>
        <taxon>Salpingoecidae</taxon>
        <taxon>Monosiga</taxon>
    </lineage>
</organism>
<name>A9UW73_MONBE</name>
<dbReference type="PANTHER" id="PTHR46170">
    <property type="entry name" value="GATOR COMPLEX PROTEIN WDR59"/>
    <property type="match status" value="1"/>
</dbReference>
<dbReference type="Pfam" id="PF17120">
    <property type="entry name" value="zf-RING_16"/>
    <property type="match status" value="1"/>
</dbReference>
<dbReference type="InParanoid" id="A9UW73"/>
<dbReference type="InterPro" id="IPR049567">
    <property type="entry name" value="WDR59-like"/>
</dbReference>
<reference evidence="5 6" key="1">
    <citation type="journal article" date="2008" name="Nature">
        <title>The genome of the choanoflagellate Monosiga brevicollis and the origin of metazoans.</title>
        <authorList>
            <consortium name="JGI Sequencing"/>
            <person name="King N."/>
            <person name="Westbrook M.J."/>
            <person name="Young S.L."/>
            <person name="Kuo A."/>
            <person name="Abedin M."/>
            <person name="Chapman J."/>
            <person name="Fairclough S."/>
            <person name="Hellsten U."/>
            <person name="Isogai Y."/>
            <person name="Letunic I."/>
            <person name="Marr M."/>
            <person name="Pincus D."/>
            <person name="Putnam N."/>
            <person name="Rokas A."/>
            <person name="Wright K.J."/>
            <person name="Zuzow R."/>
            <person name="Dirks W."/>
            <person name="Good M."/>
            <person name="Goodstein D."/>
            <person name="Lemons D."/>
            <person name="Li W."/>
            <person name="Lyons J.B."/>
            <person name="Morris A."/>
            <person name="Nichols S."/>
            <person name="Richter D.J."/>
            <person name="Salamov A."/>
            <person name="Bork P."/>
            <person name="Lim W.A."/>
            <person name="Manning G."/>
            <person name="Miller W.T."/>
            <person name="McGinnis W."/>
            <person name="Shapiro H."/>
            <person name="Tjian R."/>
            <person name="Grigoriev I.V."/>
            <person name="Rokhsar D."/>
        </authorList>
    </citation>
    <scope>NUCLEOTIDE SEQUENCE [LARGE SCALE GENOMIC DNA]</scope>
    <source>
        <strain evidence="6">MX1 / ATCC 50154</strain>
    </source>
</reference>
<dbReference type="KEGG" id="mbr:MONBRDRAFT_24366"/>
<sequence length="807" mass="89725">MPSFSPPGAKDGFAVGSHCCCTTRKGVLYVIGYDEPTRFGTKLNKHGHAGHNMLLEFNAANEAYLASNAGSSPGALTIFDVNAQSVVKEYPLTEQGNLTAISWCWAEPNILACSTSENIQYTVDLRDPRAKMSNRGIACVSLAWKHFDNFTVTMGSNGGQLHSWNFKRRYHSAHRYAETALMSIDWAANDPHRLLTCAEGANEPIKLWDTNRNVILNEISGNDFYQARFAPFGAGILTAKRLDETRSLVQLWNIGQLTAPRLEVEAHRGHGWRRVDADSFDLVVQKRDRIHVVTLSEEDLAALSFSRPRVAQPESQDDEDEDLSRAVRQRPQGAYINAIDYTLRRFHVNVVVEMGHQHNMVAQFRVTEVEARNGELTQNFEFLPSTTIDAASKTAMISRMNNTANACRQQNKYWIEPMVQEAITFIQTYAKEVRNKNSLRKRTQGNARNRANLEDLRRMSGAVFTVGGKLIVFTNKAFAGEPLKSPREGGVGRTRGSSASVHKAQASRFLPDWTLGMRTRDEKRVLSGTNMAVKEVAMDRRKLAEPVYIVDRTALALLFEKRSQEALDYLARQPCHATLPSRLTEVLVISLAKLQLSNVWPAVSPAIRLLSALPSVDMWLHHPCGGNLLTRAFEFCHSARDVQTLVSCVRSSRQPWRKSSPRPAKMAVKHSRQAVLCEQSRYAWVPAMLAHLAYLRVQNEHEAAAAICAIIPLPAAHYLAQVDQQDLKPLEAMTTGYASVNAASKQLCLTCAVCRLPAQLYTLCPGCGHGGHLEHLAAWFAENNECPTGCGCDCASMAYDFSGEPFA</sequence>
<dbReference type="GeneID" id="5889788"/>
<dbReference type="STRING" id="81824.A9UW73"/>
<dbReference type="GO" id="GO:1904263">
    <property type="term" value="P:positive regulation of TORC1 signaling"/>
    <property type="evidence" value="ECO:0000318"/>
    <property type="project" value="GO_Central"/>
</dbReference>
<accession>A9UW73</accession>
<evidence type="ECO:0000256" key="2">
    <source>
        <dbReference type="ARBA" id="ARBA00022737"/>
    </source>
</evidence>
<dbReference type="AlphaFoldDB" id="A9UW73"/>
<evidence type="ECO:0000313" key="6">
    <source>
        <dbReference type="Proteomes" id="UP000001357"/>
    </source>
</evidence>
<dbReference type="RefSeq" id="XP_001744768.1">
    <property type="nucleotide sequence ID" value="XM_001744716.1"/>
</dbReference>
<dbReference type="GO" id="GO:0005774">
    <property type="term" value="C:vacuolar membrane"/>
    <property type="evidence" value="ECO:0000318"/>
    <property type="project" value="GO_Central"/>
</dbReference>
<evidence type="ECO:0000259" key="4">
    <source>
        <dbReference type="Pfam" id="PF17120"/>
    </source>
</evidence>
<dbReference type="GO" id="GO:0035859">
    <property type="term" value="C:Seh1-associated complex"/>
    <property type="evidence" value="ECO:0000318"/>
    <property type="project" value="GO_Central"/>
</dbReference>
<dbReference type="SUPFAM" id="SSF50978">
    <property type="entry name" value="WD40 repeat-like"/>
    <property type="match status" value="1"/>
</dbReference>
<feature type="region of interest" description="Disordered" evidence="3">
    <location>
        <begin position="306"/>
        <end position="326"/>
    </location>
</feature>
<dbReference type="EMBL" id="CH991547">
    <property type="protein sequence ID" value="EDQ90717.1"/>
    <property type="molecule type" value="Genomic_DNA"/>
</dbReference>
<keyword evidence="1" id="KW-0853">WD repeat</keyword>
<keyword evidence="2" id="KW-0677">Repeat</keyword>
<proteinExistence type="predicted"/>
<dbReference type="InterPro" id="IPR036322">
    <property type="entry name" value="WD40_repeat_dom_sf"/>
</dbReference>
<dbReference type="FunCoup" id="A9UW73">
    <property type="interactions" value="876"/>
</dbReference>
<dbReference type="InterPro" id="IPR039456">
    <property type="entry name" value="WDR59_mRING-H2-C3H3C2"/>
</dbReference>
<dbReference type="InterPro" id="IPR049566">
    <property type="entry name" value="WDR59_RTC1-like_RING_Znf"/>
</dbReference>
<gene>
    <name evidence="5" type="ORF">MONBRDRAFT_24366</name>
</gene>
<evidence type="ECO:0000313" key="5">
    <source>
        <dbReference type="EMBL" id="EDQ90717.1"/>
    </source>
</evidence>